<dbReference type="Gene3D" id="1.10.10.10">
    <property type="entry name" value="Winged helix-like DNA-binding domain superfamily/Winged helix DNA-binding domain"/>
    <property type="match status" value="1"/>
</dbReference>
<organism evidence="6 7">
    <name type="scientific">Dyadobacter chenwenxiniae</name>
    <dbReference type="NCBI Taxonomy" id="2906456"/>
    <lineage>
        <taxon>Bacteria</taxon>
        <taxon>Pseudomonadati</taxon>
        <taxon>Bacteroidota</taxon>
        <taxon>Cytophagia</taxon>
        <taxon>Cytophagales</taxon>
        <taxon>Spirosomataceae</taxon>
        <taxon>Dyadobacter</taxon>
    </lineage>
</organism>
<dbReference type="NCBIfam" id="TIGR02937">
    <property type="entry name" value="sigma70-ECF"/>
    <property type="match status" value="1"/>
</dbReference>
<dbReference type="PANTHER" id="PTHR43133">
    <property type="entry name" value="RNA POLYMERASE ECF-TYPE SIGMA FACTO"/>
    <property type="match status" value="1"/>
</dbReference>
<dbReference type="EMBL" id="JAJTTC010000005">
    <property type="protein sequence ID" value="MCF0063805.1"/>
    <property type="molecule type" value="Genomic_DNA"/>
</dbReference>
<reference evidence="6" key="1">
    <citation type="submission" date="2021-12" db="EMBL/GenBank/DDBJ databases">
        <title>Novel species in genus Dyadobacter.</title>
        <authorList>
            <person name="Ma C."/>
        </authorList>
    </citation>
    <scope>NUCLEOTIDE SEQUENCE</scope>
    <source>
        <strain evidence="6">LJ419</strain>
    </source>
</reference>
<dbReference type="SUPFAM" id="SSF88946">
    <property type="entry name" value="Sigma2 domain of RNA polymerase sigma factors"/>
    <property type="match status" value="1"/>
</dbReference>
<evidence type="ECO:0000256" key="2">
    <source>
        <dbReference type="ARBA" id="ARBA00023015"/>
    </source>
</evidence>
<dbReference type="InterPro" id="IPR013249">
    <property type="entry name" value="RNA_pol_sigma70_r4_t2"/>
</dbReference>
<dbReference type="AlphaFoldDB" id="A0A9X1TGN0"/>
<dbReference type="Pfam" id="PF08281">
    <property type="entry name" value="Sigma70_r4_2"/>
    <property type="match status" value="1"/>
</dbReference>
<evidence type="ECO:0000256" key="3">
    <source>
        <dbReference type="ARBA" id="ARBA00023082"/>
    </source>
</evidence>
<name>A0A9X1TGN0_9BACT</name>
<proteinExistence type="inferred from homology"/>
<evidence type="ECO:0000259" key="5">
    <source>
        <dbReference type="Pfam" id="PF08281"/>
    </source>
</evidence>
<keyword evidence="2" id="KW-0805">Transcription regulation</keyword>
<dbReference type="Proteomes" id="UP001139000">
    <property type="component" value="Unassembled WGS sequence"/>
</dbReference>
<evidence type="ECO:0000256" key="4">
    <source>
        <dbReference type="ARBA" id="ARBA00023163"/>
    </source>
</evidence>
<evidence type="ECO:0000313" key="7">
    <source>
        <dbReference type="Proteomes" id="UP001139000"/>
    </source>
</evidence>
<dbReference type="InterPro" id="IPR013325">
    <property type="entry name" value="RNA_pol_sigma_r2"/>
</dbReference>
<dbReference type="RefSeq" id="WP_234656729.1">
    <property type="nucleotide sequence ID" value="NZ_CP094997.1"/>
</dbReference>
<dbReference type="GO" id="GO:0016987">
    <property type="term" value="F:sigma factor activity"/>
    <property type="evidence" value="ECO:0007669"/>
    <property type="project" value="UniProtKB-KW"/>
</dbReference>
<accession>A0A9X1TGN0</accession>
<keyword evidence="3" id="KW-0731">Sigma factor</keyword>
<dbReference type="InterPro" id="IPR036388">
    <property type="entry name" value="WH-like_DNA-bd_sf"/>
</dbReference>
<evidence type="ECO:0000256" key="1">
    <source>
        <dbReference type="ARBA" id="ARBA00010641"/>
    </source>
</evidence>
<keyword evidence="4" id="KW-0804">Transcription</keyword>
<dbReference type="InterPro" id="IPR013324">
    <property type="entry name" value="RNA_pol_sigma_r3/r4-like"/>
</dbReference>
<comment type="caution">
    <text evidence="6">The sequence shown here is derived from an EMBL/GenBank/DDBJ whole genome shotgun (WGS) entry which is preliminary data.</text>
</comment>
<gene>
    <name evidence="6" type="ORF">LXM26_19985</name>
</gene>
<dbReference type="CDD" id="cd06171">
    <property type="entry name" value="Sigma70_r4"/>
    <property type="match status" value="1"/>
</dbReference>
<dbReference type="Gene3D" id="1.10.1740.10">
    <property type="match status" value="1"/>
</dbReference>
<dbReference type="GO" id="GO:0006352">
    <property type="term" value="P:DNA-templated transcription initiation"/>
    <property type="evidence" value="ECO:0007669"/>
    <property type="project" value="InterPro"/>
</dbReference>
<dbReference type="PANTHER" id="PTHR43133:SF46">
    <property type="entry name" value="RNA POLYMERASE SIGMA-70 FACTOR ECF SUBFAMILY"/>
    <property type="match status" value="1"/>
</dbReference>
<feature type="domain" description="RNA polymerase sigma factor 70 region 4 type 2" evidence="5">
    <location>
        <begin position="129"/>
        <end position="180"/>
    </location>
</feature>
<protein>
    <submittedName>
        <fullName evidence="6">Sigma-70 family RNA polymerase sigma factor</fullName>
    </submittedName>
</protein>
<keyword evidence="7" id="KW-1185">Reference proteome</keyword>
<dbReference type="SUPFAM" id="SSF88659">
    <property type="entry name" value="Sigma3 and sigma4 domains of RNA polymerase sigma factors"/>
    <property type="match status" value="1"/>
</dbReference>
<sequence length="196" mass="22924">MASESKDEVTLWKELLAGDKDAYTAIYGLHVKAMYRYGMSLVSISEDFVLDCIHDVFLEVWVKRDRLAVPDNIRLYLFVALKNRVLHLLKRQERPQMFVVQDNFEDLWSDPSAEDIQIQKEESVNNEAMLNRLVLQLPPRQQEAIRLRFVENMGYQEIGQVLDVNTQSANNLVFRAIEKLRGWIMLAFLVFQEGLF</sequence>
<dbReference type="InterPro" id="IPR014284">
    <property type="entry name" value="RNA_pol_sigma-70_dom"/>
</dbReference>
<comment type="similarity">
    <text evidence="1">Belongs to the sigma-70 factor family. ECF subfamily.</text>
</comment>
<dbReference type="InterPro" id="IPR039425">
    <property type="entry name" value="RNA_pol_sigma-70-like"/>
</dbReference>
<evidence type="ECO:0000313" key="6">
    <source>
        <dbReference type="EMBL" id="MCF0063805.1"/>
    </source>
</evidence>
<dbReference type="GO" id="GO:0003677">
    <property type="term" value="F:DNA binding"/>
    <property type="evidence" value="ECO:0007669"/>
    <property type="project" value="InterPro"/>
</dbReference>